<reference evidence="1" key="1">
    <citation type="journal article" date="2020" name="J Insects Food Feed">
        <title>The yellow mealworm (Tenebrio molitor) genome: a resource for the emerging insects as food and feed industry.</title>
        <authorList>
            <person name="Eriksson T."/>
            <person name="Andere A."/>
            <person name="Kelstrup H."/>
            <person name="Emery V."/>
            <person name="Picard C."/>
        </authorList>
    </citation>
    <scope>NUCLEOTIDE SEQUENCE</scope>
    <source>
        <strain evidence="1">Stoneville</strain>
        <tissue evidence="1">Whole head</tissue>
    </source>
</reference>
<gene>
    <name evidence="1" type="ORF">GEV33_009929</name>
</gene>
<comment type="caution">
    <text evidence="1">The sequence shown here is derived from an EMBL/GenBank/DDBJ whole genome shotgun (WGS) entry which is preliminary data.</text>
</comment>
<proteinExistence type="predicted"/>
<name>A0A8J6HEE5_TENMO</name>
<evidence type="ECO:0000313" key="1">
    <source>
        <dbReference type="EMBL" id="KAH0812862.1"/>
    </source>
</evidence>
<keyword evidence="2" id="KW-1185">Reference proteome</keyword>
<dbReference type="Proteomes" id="UP000719412">
    <property type="component" value="Unassembled WGS sequence"/>
</dbReference>
<sequence>MSSDEKDVIKCLKNINIKDSVCFLYNAWQKVSAGVIKKCWKKILPYQGDNSQDEEYDSENSMPLAELRQKLRSELEDVRNMFSSISEEQLTEGEIDEWINGDENLLPIEESCDGEANDAEVVEADVGSNKRGVKHGDAINGFNVCSEWAEENQVALQDILALRRLRECALILKTTKKKQTTISDFFKK</sequence>
<reference evidence="1" key="2">
    <citation type="submission" date="2021-08" db="EMBL/GenBank/DDBJ databases">
        <authorList>
            <person name="Eriksson T."/>
        </authorList>
    </citation>
    <scope>NUCLEOTIDE SEQUENCE</scope>
    <source>
        <strain evidence="1">Stoneville</strain>
        <tissue evidence="1">Whole head</tissue>
    </source>
</reference>
<organism evidence="1 2">
    <name type="scientific">Tenebrio molitor</name>
    <name type="common">Yellow mealworm beetle</name>
    <dbReference type="NCBI Taxonomy" id="7067"/>
    <lineage>
        <taxon>Eukaryota</taxon>
        <taxon>Metazoa</taxon>
        <taxon>Ecdysozoa</taxon>
        <taxon>Arthropoda</taxon>
        <taxon>Hexapoda</taxon>
        <taxon>Insecta</taxon>
        <taxon>Pterygota</taxon>
        <taxon>Neoptera</taxon>
        <taxon>Endopterygota</taxon>
        <taxon>Coleoptera</taxon>
        <taxon>Polyphaga</taxon>
        <taxon>Cucujiformia</taxon>
        <taxon>Tenebrionidae</taxon>
        <taxon>Tenebrio</taxon>
    </lineage>
</organism>
<protein>
    <submittedName>
        <fullName evidence="1">Uncharacterized protein</fullName>
    </submittedName>
</protein>
<dbReference type="AlphaFoldDB" id="A0A8J6HEE5"/>
<accession>A0A8J6HEE5</accession>
<dbReference type="EMBL" id="JABDTM020025746">
    <property type="protein sequence ID" value="KAH0812862.1"/>
    <property type="molecule type" value="Genomic_DNA"/>
</dbReference>
<evidence type="ECO:0000313" key="2">
    <source>
        <dbReference type="Proteomes" id="UP000719412"/>
    </source>
</evidence>